<keyword evidence="3" id="KW-1185">Reference proteome</keyword>
<evidence type="ECO:0000256" key="1">
    <source>
        <dbReference type="SAM" id="Phobius"/>
    </source>
</evidence>
<keyword evidence="1" id="KW-0812">Transmembrane</keyword>
<protein>
    <submittedName>
        <fullName evidence="2">Uncharacterized protein</fullName>
    </submittedName>
</protein>
<name>A0A5B0MQI7_PUCGR</name>
<dbReference type="EMBL" id="VSWC01000144">
    <property type="protein sequence ID" value="KAA1078286.1"/>
    <property type="molecule type" value="Genomic_DNA"/>
</dbReference>
<reference evidence="2 3" key="1">
    <citation type="submission" date="2019-05" db="EMBL/GenBank/DDBJ databases">
        <title>Emergence of the Ug99 lineage of the wheat stem rust pathogen through somatic hybridization.</title>
        <authorList>
            <person name="Li F."/>
            <person name="Upadhyaya N.M."/>
            <person name="Sperschneider J."/>
            <person name="Matny O."/>
            <person name="Nguyen-Phuc H."/>
            <person name="Mago R."/>
            <person name="Raley C."/>
            <person name="Miller M.E."/>
            <person name="Silverstein K.A.T."/>
            <person name="Henningsen E."/>
            <person name="Hirsch C.D."/>
            <person name="Visser B."/>
            <person name="Pretorius Z.A."/>
            <person name="Steffenson B.J."/>
            <person name="Schwessinger B."/>
            <person name="Dodds P.N."/>
            <person name="Figueroa M."/>
        </authorList>
    </citation>
    <scope>NUCLEOTIDE SEQUENCE [LARGE SCALE GENOMIC DNA]</scope>
    <source>
        <strain evidence="2">21-0</strain>
    </source>
</reference>
<dbReference type="Proteomes" id="UP000324748">
    <property type="component" value="Unassembled WGS sequence"/>
</dbReference>
<keyword evidence="1" id="KW-1133">Transmembrane helix</keyword>
<gene>
    <name evidence="2" type="ORF">PGT21_032713</name>
</gene>
<comment type="caution">
    <text evidence="2">The sequence shown here is derived from an EMBL/GenBank/DDBJ whole genome shotgun (WGS) entry which is preliminary data.</text>
</comment>
<dbReference type="AlphaFoldDB" id="A0A5B0MQI7"/>
<keyword evidence="1" id="KW-0472">Membrane</keyword>
<evidence type="ECO:0000313" key="2">
    <source>
        <dbReference type="EMBL" id="KAA1078286.1"/>
    </source>
</evidence>
<organism evidence="2 3">
    <name type="scientific">Puccinia graminis f. sp. tritici</name>
    <dbReference type="NCBI Taxonomy" id="56615"/>
    <lineage>
        <taxon>Eukaryota</taxon>
        <taxon>Fungi</taxon>
        <taxon>Dikarya</taxon>
        <taxon>Basidiomycota</taxon>
        <taxon>Pucciniomycotina</taxon>
        <taxon>Pucciniomycetes</taxon>
        <taxon>Pucciniales</taxon>
        <taxon>Pucciniaceae</taxon>
        <taxon>Puccinia</taxon>
    </lineage>
</organism>
<feature type="transmembrane region" description="Helical" evidence="1">
    <location>
        <begin position="64"/>
        <end position="84"/>
    </location>
</feature>
<proteinExistence type="predicted"/>
<sequence length="118" mass="13072">MVYFTLVVLNQIEPPISSTNSIQDQSSRFALRTPFVSLDLVVVDVCSIELAGGSWAHLISSHSWSSFVVVLTHLILFVVVFCGTHKAFRRAIDRLNDQSLARGSLQPPGMSRGLREMV</sequence>
<evidence type="ECO:0000313" key="3">
    <source>
        <dbReference type="Proteomes" id="UP000324748"/>
    </source>
</evidence>
<accession>A0A5B0MQI7</accession>